<proteinExistence type="predicted"/>
<evidence type="ECO:0000313" key="4">
    <source>
        <dbReference type="Proteomes" id="UP000198796"/>
    </source>
</evidence>
<evidence type="ECO:0000256" key="1">
    <source>
        <dbReference type="ARBA" id="ARBA00022679"/>
    </source>
</evidence>
<dbReference type="SUPFAM" id="SSF55729">
    <property type="entry name" value="Acyl-CoA N-acyltransferases (Nat)"/>
    <property type="match status" value="1"/>
</dbReference>
<dbReference type="PANTHER" id="PTHR13947">
    <property type="entry name" value="GNAT FAMILY N-ACETYLTRANSFERASE"/>
    <property type="match status" value="1"/>
</dbReference>
<reference evidence="3 4" key="1">
    <citation type="submission" date="2016-10" db="EMBL/GenBank/DDBJ databases">
        <authorList>
            <person name="de Groot N.N."/>
        </authorList>
    </citation>
    <scope>NUCLEOTIDE SEQUENCE [LARGE SCALE GENOMIC DNA]</scope>
    <source>
        <strain evidence="3 4">DSM 29316</strain>
    </source>
</reference>
<dbReference type="InterPro" id="IPR000182">
    <property type="entry name" value="GNAT_dom"/>
</dbReference>
<dbReference type="CDD" id="cd04301">
    <property type="entry name" value="NAT_SF"/>
    <property type="match status" value="1"/>
</dbReference>
<dbReference type="STRING" id="871651.SAMN05421688_2661"/>
<dbReference type="Gene3D" id="3.40.630.30">
    <property type="match status" value="1"/>
</dbReference>
<dbReference type="PROSITE" id="PS51186">
    <property type="entry name" value="GNAT"/>
    <property type="match status" value="1"/>
</dbReference>
<protein>
    <submittedName>
        <fullName evidence="3">Acetyltransferase (GNAT) family protein</fullName>
    </submittedName>
</protein>
<organism evidence="3 4">
    <name type="scientific">Poseidonocella pacifica</name>
    <dbReference type="NCBI Taxonomy" id="871651"/>
    <lineage>
        <taxon>Bacteria</taxon>
        <taxon>Pseudomonadati</taxon>
        <taxon>Pseudomonadota</taxon>
        <taxon>Alphaproteobacteria</taxon>
        <taxon>Rhodobacterales</taxon>
        <taxon>Roseobacteraceae</taxon>
        <taxon>Poseidonocella</taxon>
    </lineage>
</organism>
<keyword evidence="1 3" id="KW-0808">Transferase</keyword>
<dbReference type="Proteomes" id="UP000198796">
    <property type="component" value="Unassembled WGS sequence"/>
</dbReference>
<dbReference type="GO" id="GO:0008080">
    <property type="term" value="F:N-acetyltransferase activity"/>
    <property type="evidence" value="ECO:0007669"/>
    <property type="project" value="InterPro"/>
</dbReference>
<evidence type="ECO:0000259" key="2">
    <source>
        <dbReference type="PROSITE" id="PS51186"/>
    </source>
</evidence>
<gene>
    <name evidence="3" type="ORF">SAMN05421688_2661</name>
</gene>
<dbReference type="OrthoDB" id="7301318at2"/>
<dbReference type="PANTHER" id="PTHR13947:SF37">
    <property type="entry name" value="LD18367P"/>
    <property type="match status" value="1"/>
</dbReference>
<feature type="domain" description="N-acetyltransferase" evidence="2">
    <location>
        <begin position="104"/>
        <end position="237"/>
    </location>
</feature>
<dbReference type="EMBL" id="FOJU01000004">
    <property type="protein sequence ID" value="SFB06181.1"/>
    <property type="molecule type" value="Genomic_DNA"/>
</dbReference>
<dbReference type="InterPro" id="IPR016181">
    <property type="entry name" value="Acyl_CoA_acyltransferase"/>
</dbReference>
<evidence type="ECO:0000313" key="3">
    <source>
        <dbReference type="EMBL" id="SFB06181.1"/>
    </source>
</evidence>
<dbReference type="Pfam" id="PF00583">
    <property type="entry name" value="Acetyltransf_1"/>
    <property type="match status" value="1"/>
</dbReference>
<dbReference type="InterPro" id="IPR050769">
    <property type="entry name" value="NAT_camello-type"/>
</dbReference>
<dbReference type="AlphaFoldDB" id="A0A1I0XYQ0"/>
<name>A0A1I0XYQ0_9RHOB</name>
<accession>A0A1I0XYQ0</accession>
<sequence>MTSADEWMRAMEATWPPAAVHHGDGWVLREGQGGGKRVSSCSATRPVDEAAIHAAETAMAAIGQRALFMLNGSEGDLDGQLEAKGYACVDPVALYAAPVSQLCADLPPLCVFDLEEPLSIMLRLWSAGGIGPERMAVMARAKGPKTYLFGRNRNRAAAVAFAALDGPLVMLHALEVAPDHRREGVGRAMLTAAANWAASHGATELGLAVTRANTPANALYAAMGLEVVGGYHYRCAP</sequence>
<keyword evidence="4" id="KW-1185">Reference proteome</keyword>